<dbReference type="Pfam" id="PF13414">
    <property type="entry name" value="TPR_11"/>
    <property type="match status" value="1"/>
</dbReference>
<dbReference type="InterPro" id="IPR011990">
    <property type="entry name" value="TPR-like_helical_dom_sf"/>
</dbReference>
<feature type="compositionally biased region" description="Polar residues" evidence="4">
    <location>
        <begin position="475"/>
        <end position="484"/>
    </location>
</feature>
<dbReference type="STRING" id="360412.LARV_01796"/>
<feature type="repeat" description="TPR" evidence="3">
    <location>
        <begin position="58"/>
        <end position="91"/>
    </location>
</feature>
<dbReference type="PANTHER" id="PTHR44943:SF4">
    <property type="entry name" value="TPR REPEAT-CONTAINING PROTEIN MJ0798"/>
    <property type="match status" value="1"/>
</dbReference>
<dbReference type="InterPro" id="IPR019734">
    <property type="entry name" value="TPR_rpt"/>
</dbReference>
<dbReference type="Gene3D" id="1.25.40.10">
    <property type="entry name" value="Tetratricopeptide repeat domain"/>
    <property type="match status" value="2"/>
</dbReference>
<dbReference type="PROSITE" id="PS50005">
    <property type="entry name" value="TPR"/>
    <property type="match status" value="2"/>
</dbReference>
<name>A0A0S7BG86_9CHLR</name>
<dbReference type="Pfam" id="PF13432">
    <property type="entry name" value="TPR_16"/>
    <property type="match status" value="1"/>
</dbReference>
<dbReference type="SMART" id="SM00028">
    <property type="entry name" value="TPR"/>
    <property type="match status" value="7"/>
</dbReference>
<gene>
    <name evidence="5" type="ORF">LARV_01796</name>
</gene>
<dbReference type="AlphaFoldDB" id="A0A0S7BG86"/>
<keyword evidence="6" id="KW-1185">Reference proteome</keyword>
<dbReference type="Proteomes" id="UP000055060">
    <property type="component" value="Unassembled WGS sequence"/>
</dbReference>
<dbReference type="RefSeq" id="WP_075073326.1">
    <property type="nucleotide sequence ID" value="NZ_DF967972.1"/>
</dbReference>
<keyword evidence="1" id="KW-0677">Repeat</keyword>
<evidence type="ECO:0000256" key="4">
    <source>
        <dbReference type="SAM" id="MobiDB-lite"/>
    </source>
</evidence>
<evidence type="ECO:0000256" key="2">
    <source>
        <dbReference type="ARBA" id="ARBA00022803"/>
    </source>
</evidence>
<feature type="repeat" description="TPR" evidence="3">
    <location>
        <begin position="216"/>
        <end position="249"/>
    </location>
</feature>
<accession>A0A0S7BG86</accession>
<evidence type="ECO:0000313" key="6">
    <source>
        <dbReference type="Proteomes" id="UP000055060"/>
    </source>
</evidence>
<dbReference type="InterPro" id="IPR051685">
    <property type="entry name" value="Ycf3/AcsC/BcsC/TPR_MFPF"/>
</dbReference>
<evidence type="ECO:0000256" key="3">
    <source>
        <dbReference type="PROSITE-ProRule" id="PRU00339"/>
    </source>
</evidence>
<evidence type="ECO:0000256" key="1">
    <source>
        <dbReference type="ARBA" id="ARBA00022737"/>
    </source>
</evidence>
<dbReference type="SUPFAM" id="SSF48452">
    <property type="entry name" value="TPR-like"/>
    <property type="match status" value="1"/>
</dbReference>
<sequence>MSSNAKRYIFLRQRRHSDPYRVLILLALLLVGLFVLREFKAGAIEAPFTATATPTRTVISYEQEAETYFQIGDLNKAIGSYQQAIAQQPQDAQLYAELARIQTYSSSLLTNSDARRQRLQEALDSIGKAVELAPDDSTAHAVRAFVLDWNANPILAGDQSAVILLQAEQEAVTAINLDNTNTLALAYYAEILVDQQKWNQAEQYIDQALERDSTLMDVHRVKGYVLESTRQYRLAIEEYQKALEIAPNMPLLWLQIGYNYRALADPSVPAQFDPALEAFSKVVEINERLGIQDSLPYTQIAKTYAQMGEGLISSRNARKALQISPTSPDMYGQLGVIYFQARNYEGAIPAFQCALEGCDAVTSCDVRQCDSETDPAVTVTGLPLSDSTVVYYYTYGSVLAGMARKSNGYCNKAMEILNKVRNAYSEDTIILSIIQPSVEICQSILSETDQTPTTQPQTDQTPTVQPQTGPTQPGNLPTETPSGG</sequence>
<dbReference type="OrthoDB" id="143804at2"/>
<feature type="compositionally biased region" description="Low complexity" evidence="4">
    <location>
        <begin position="448"/>
        <end position="474"/>
    </location>
</feature>
<dbReference type="PANTHER" id="PTHR44943">
    <property type="entry name" value="CELLULOSE SYNTHASE OPERON PROTEIN C"/>
    <property type="match status" value="1"/>
</dbReference>
<keyword evidence="2 3" id="KW-0802">TPR repeat</keyword>
<feature type="region of interest" description="Disordered" evidence="4">
    <location>
        <begin position="448"/>
        <end position="484"/>
    </location>
</feature>
<dbReference type="EMBL" id="DF967972">
    <property type="protein sequence ID" value="GAP14036.1"/>
    <property type="molecule type" value="Genomic_DNA"/>
</dbReference>
<reference evidence="5" key="1">
    <citation type="submission" date="2015-07" db="EMBL/GenBank/DDBJ databases">
        <title>Draft Genome Sequences of Anaerolinea thermolimosa IMO-1, Bellilinea caldifistulae GOMI-1, Leptolinea tardivitalis YMTK-2, Levilinea saccharolytica KIBI-1,Longilinea arvoryzae KOME-1, Previously Described as Members of the Anaerolineaceae (Chloroflexi).</title>
        <authorList>
            <person name="Sekiguchi Y."/>
            <person name="Ohashi A."/>
            <person name="Matsuura N."/>
            <person name="Tourlousse M.D."/>
        </authorList>
    </citation>
    <scope>NUCLEOTIDE SEQUENCE [LARGE SCALE GENOMIC DNA]</scope>
    <source>
        <strain evidence="5">KOME-1</strain>
    </source>
</reference>
<protein>
    <submittedName>
        <fullName evidence="5">Protein containg tetratricopeptide repeat</fullName>
    </submittedName>
</protein>
<evidence type="ECO:0000313" key="5">
    <source>
        <dbReference type="EMBL" id="GAP14036.1"/>
    </source>
</evidence>
<organism evidence="5">
    <name type="scientific">Longilinea arvoryzae</name>
    <dbReference type="NCBI Taxonomy" id="360412"/>
    <lineage>
        <taxon>Bacteria</taxon>
        <taxon>Bacillati</taxon>
        <taxon>Chloroflexota</taxon>
        <taxon>Anaerolineae</taxon>
        <taxon>Anaerolineales</taxon>
        <taxon>Anaerolineaceae</taxon>
        <taxon>Longilinea</taxon>
    </lineage>
</organism>
<proteinExistence type="predicted"/>